<dbReference type="OrthoDB" id="569879at2"/>
<gene>
    <name evidence="2" type="ORF">DFO73_104211</name>
</gene>
<dbReference type="RefSeq" id="WP_110064631.1">
    <property type="nucleotide sequence ID" value="NZ_QGTW01000004.1"/>
</dbReference>
<protein>
    <submittedName>
        <fullName evidence="2">Nuclease-like protein</fullName>
    </submittedName>
</protein>
<evidence type="ECO:0000313" key="2">
    <source>
        <dbReference type="EMBL" id="PWW29572.1"/>
    </source>
</evidence>
<proteinExistence type="predicted"/>
<accession>A0A2V3A1K4</accession>
<dbReference type="InterPro" id="IPR011528">
    <property type="entry name" value="NERD"/>
</dbReference>
<dbReference type="AlphaFoldDB" id="A0A2V3A1K4"/>
<dbReference type="Pfam" id="PF08378">
    <property type="entry name" value="NERD"/>
    <property type="match status" value="1"/>
</dbReference>
<dbReference type="PROSITE" id="PS50965">
    <property type="entry name" value="NERD"/>
    <property type="match status" value="1"/>
</dbReference>
<feature type="domain" description="NERD" evidence="1">
    <location>
        <begin position="41"/>
        <end position="155"/>
    </location>
</feature>
<evidence type="ECO:0000313" key="3">
    <source>
        <dbReference type="Proteomes" id="UP000247150"/>
    </source>
</evidence>
<comment type="caution">
    <text evidence="2">The sequence shown here is derived from an EMBL/GenBank/DDBJ whole genome shotgun (WGS) entry which is preliminary data.</text>
</comment>
<dbReference type="EMBL" id="QGTW01000004">
    <property type="protein sequence ID" value="PWW29572.1"/>
    <property type="molecule type" value="Genomic_DNA"/>
</dbReference>
<dbReference type="Proteomes" id="UP000247150">
    <property type="component" value="Unassembled WGS sequence"/>
</dbReference>
<organism evidence="2 3">
    <name type="scientific">Cytobacillus oceanisediminis</name>
    <dbReference type="NCBI Taxonomy" id="665099"/>
    <lineage>
        <taxon>Bacteria</taxon>
        <taxon>Bacillati</taxon>
        <taxon>Bacillota</taxon>
        <taxon>Bacilli</taxon>
        <taxon>Bacillales</taxon>
        <taxon>Bacillaceae</taxon>
        <taxon>Cytobacillus</taxon>
    </lineage>
</organism>
<evidence type="ECO:0000259" key="1">
    <source>
        <dbReference type="PROSITE" id="PS50965"/>
    </source>
</evidence>
<sequence>MLVKRRKSTDFIQSIDALLRRLPGNHPKRALIENDLAKRKAGYRGEKAVDYFINSLTEFTVIHDIRLYNGTEFFQIDTLLLSPSFILILEIKNISGTIFFDPTFNQLIQTKQDMEKGFLDPLMQARRQQKELTKWLFDMKVKIPIEYLIVISNPSTVIKASSYHKNALARVLHANQLLERIDKLKVKYPEEKLTVKEIRKVSKMIIKKHSPPNYNILKYYNLQEKDIITGIQCHSCSKFSVERVRGTWKCFACNIVDKEAHIKALQDYFYLIDSSITNHQFRSFTYLSSSNIAKKLLTGLKLPHSGEKKSRMYHIPLNFFEKYRSK</sequence>
<name>A0A2V3A1K4_9BACI</name>
<reference evidence="2 3" key="1">
    <citation type="submission" date="2018-05" db="EMBL/GenBank/DDBJ databases">
        <title>Freshwater and sediment microbial communities from various areas in North America, analyzing microbe dynamics in response to fracking.</title>
        <authorList>
            <person name="Lamendella R."/>
        </authorList>
    </citation>
    <scope>NUCLEOTIDE SEQUENCE [LARGE SCALE GENOMIC DNA]</scope>
    <source>
        <strain evidence="2 3">15_TX</strain>
    </source>
</reference>